<evidence type="ECO:0000256" key="1">
    <source>
        <dbReference type="SAM" id="MobiDB-lite"/>
    </source>
</evidence>
<proteinExistence type="predicted"/>
<reference evidence="2" key="1">
    <citation type="journal article" date="2014" name="Genome Biol. Evol.">
        <title>Gene Loss Rather Than Gene Gain Is Associated with a Host Jump from Monocots to Dicots in the Smut Fungus Melanopsichium pennsylvanicum.</title>
        <authorList>
            <person name="Sharma R."/>
            <person name="Mishra B."/>
            <person name="Runge F."/>
            <person name="Thines M."/>
        </authorList>
    </citation>
    <scope>NUCLEOTIDE SEQUENCE</scope>
    <source>
        <strain evidence="2">4</strain>
    </source>
</reference>
<sequence length="39" mass="4351">MAGLVGAGWWEVDEEGTGDERRTRSFKQGPNDMWPAEIA</sequence>
<feature type="region of interest" description="Disordered" evidence="1">
    <location>
        <begin position="1"/>
        <end position="39"/>
    </location>
</feature>
<name>A0A077QUK6_9BASI</name>
<dbReference type="EMBL" id="HG529588">
    <property type="protein sequence ID" value="CDI53670.1"/>
    <property type="molecule type" value="Genomic_DNA"/>
</dbReference>
<organism evidence="2">
    <name type="scientific">Melanopsichium pennsylvanicum 4</name>
    <dbReference type="NCBI Taxonomy" id="1398559"/>
    <lineage>
        <taxon>Eukaryota</taxon>
        <taxon>Fungi</taxon>
        <taxon>Dikarya</taxon>
        <taxon>Basidiomycota</taxon>
        <taxon>Ustilaginomycotina</taxon>
        <taxon>Ustilaginomycetes</taxon>
        <taxon>Ustilaginales</taxon>
        <taxon>Ustilaginaceae</taxon>
        <taxon>Melanopsichium</taxon>
    </lineage>
</organism>
<accession>A0A077QUK6</accession>
<dbReference type="AlphaFoldDB" id="A0A077QUK6"/>
<evidence type="ECO:0000313" key="2">
    <source>
        <dbReference type="EMBL" id="CDI53670.1"/>
    </source>
</evidence>
<protein>
    <submittedName>
        <fullName evidence="2">Uncharacterized protein</fullName>
    </submittedName>
</protein>